<keyword evidence="3" id="KW-1185">Reference proteome</keyword>
<sequence length="77" mass="8603">MGSVTDSEVEGEIEPTDRTDGTGTPIMLTTSNVESPAITLYDPFRKMQDTDHRMNKEWCIKCSKIETQDMPPLTALP</sequence>
<evidence type="ECO:0000313" key="2">
    <source>
        <dbReference type="EnsemblMetazoa" id="GPPI027282-PA"/>
    </source>
</evidence>
<organism evidence="2 3">
    <name type="scientific">Glossina palpalis gambiensis</name>
    <dbReference type="NCBI Taxonomy" id="67801"/>
    <lineage>
        <taxon>Eukaryota</taxon>
        <taxon>Metazoa</taxon>
        <taxon>Ecdysozoa</taxon>
        <taxon>Arthropoda</taxon>
        <taxon>Hexapoda</taxon>
        <taxon>Insecta</taxon>
        <taxon>Pterygota</taxon>
        <taxon>Neoptera</taxon>
        <taxon>Endopterygota</taxon>
        <taxon>Diptera</taxon>
        <taxon>Brachycera</taxon>
        <taxon>Muscomorpha</taxon>
        <taxon>Hippoboscoidea</taxon>
        <taxon>Glossinidae</taxon>
        <taxon>Glossina</taxon>
    </lineage>
</organism>
<protein>
    <submittedName>
        <fullName evidence="2">Uncharacterized protein</fullName>
    </submittedName>
</protein>
<name>A0A1B0BEC9_9MUSC</name>
<evidence type="ECO:0000313" key="3">
    <source>
        <dbReference type="Proteomes" id="UP000092460"/>
    </source>
</evidence>
<feature type="region of interest" description="Disordered" evidence="1">
    <location>
        <begin position="1"/>
        <end position="29"/>
    </location>
</feature>
<dbReference type="EMBL" id="JXJN01012854">
    <property type="status" value="NOT_ANNOTATED_CDS"/>
    <property type="molecule type" value="Genomic_DNA"/>
</dbReference>
<accession>A0A1B0BEC9</accession>
<reference evidence="2" key="2">
    <citation type="submission" date="2020-05" db="UniProtKB">
        <authorList>
            <consortium name="EnsemblMetazoa"/>
        </authorList>
    </citation>
    <scope>IDENTIFICATION</scope>
    <source>
        <strain evidence="2">IAEA</strain>
    </source>
</reference>
<evidence type="ECO:0000256" key="1">
    <source>
        <dbReference type="SAM" id="MobiDB-lite"/>
    </source>
</evidence>
<reference evidence="3" key="1">
    <citation type="submission" date="2015-01" db="EMBL/GenBank/DDBJ databases">
        <authorList>
            <person name="Aksoy S."/>
            <person name="Warren W."/>
            <person name="Wilson R.K."/>
        </authorList>
    </citation>
    <scope>NUCLEOTIDE SEQUENCE [LARGE SCALE GENOMIC DNA]</scope>
    <source>
        <strain evidence="3">IAEA</strain>
    </source>
</reference>
<dbReference type="AlphaFoldDB" id="A0A1B0BEC9"/>
<dbReference type="EnsemblMetazoa" id="GPPI027282-RA">
    <property type="protein sequence ID" value="GPPI027282-PA"/>
    <property type="gene ID" value="GPPI027282"/>
</dbReference>
<dbReference type="Proteomes" id="UP000092460">
    <property type="component" value="Unassembled WGS sequence"/>
</dbReference>
<proteinExistence type="predicted"/>
<dbReference type="VEuPathDB" id="VectorBase:GPPI027282"/>